<dbReference type="SUPFAM" id="SSF102405">
    <property type="entry name" value="MCP/YpsA-like"/>
    <property type="match status" value="1"/>
</dbReference>
<dbReference type="PANTHER" id="PTHR43393:SF3">
    <property type="entry name" value="LYSINE DECARBOXYLASE-LIKE PROTEIN"/>
    <property type="match status" value="1"/>
</dbReference>
<dbReference type="InterPro" id="IPR041164">
    <property type="entry name" value="LDcluster4"/>
</dbReference>
<name>A0A0U2VAM7_9GAMM</name>
<dbReference type="EMBL" id="CP011035">
    <property type="protein sequence ID" value="ALS34684.1"/>
    <property type="molecule type" value="Genomic_DNA"/>
</dbReference>
<dbReference type="PANTHER" id="PTHR43393">
    <property type="entry name" value="CYTOKININ RIBOSIDE 5'-MONOPHOSPHATE PHOSPHORIBOHYDROLASE"/>
    <property type="match status" value="1"/>
</dbReference>
<evidence type="ECO:0008006" key="3">
    <source>
        <dbReference type="Google" id="ProtNLM"/>
    </source>
</evidence>
<organism evidence="1">
    <name type="scientific">Pseudoalteromonas translucida KMM 520</name>
    <dbReference type="NCBI Taxonomy" id="1315283"/>
    <lineage>
        <taxon>Bacteria</taxon>
        <taxon>Pseudomonadati</taxon>
        <taxon>Pseudomonadota</taxon>
        <taxon>Gammaproteobacteria</taxon>
        <taxon>Alteromonadales</taxon>
        <taxon>Pseudoalteromonadaceae</taxon>
        <taxon>Pseudoalteromonas</taxon>
    </lineage>
</organism>
<dbReference type="KEGG" id="ptn:PTRA_b0161"/>
<dbReference type="Proteomes" id="UP000065261">
    <property type="component" value="Chromosome II"/>
</dbReference>
<evidence type="ECO:0000313" key="2">
    <source>
        <dbReference type="Proteomes" id="UP000065261"/>
    </source>
</evidence>
<dbReference type="AlphaFoldDB" id="A0A0U2VAM7"/>
<dbReference type="Pfam" id="PF18306">
    <property type="entry name" value="LDcluster4"/>
    <property type="match status" value="1"/>
</dbReference>
<reference evidence="1 2" key="1">
    <citation type="submission" date="2015-03" db="EMBL/GenBank/DDBJ databases">
        <authorList>
            <person name="Murphy D."/>
        </authorList>
    </citation>
    <scope>NUCLEOTIDE SEQUENCE [LARGE SCALE GENOMIC DNA]</scope>
    <source>
        <strain evidence="1 2">KMM 520</strain>
    </source>
</reference>
<evidence type="ECO:0000313" key="1">
    <source>
        <dbReference type="EMBL" id="ALS34684.1"/>
    </source>
</evidence>
<dbReference type="RefSeq" id="WP_058374731.1">
    <property type="nucleotide sequence ID" value="NZ_CP011035.1"/>
</dbReference>
<accession>A0A0U2VAM7</accession>
<dbReference type="OrthoDB" id="5950217at2"/>
<dbReference type="InterPro" id="IPR052341">
    <property type="entry name" value="LOG_family_nucleotidases"/>
</dbReference>
<protein>
    <recommendedName>
        <fullName evidence="3">TIGR00725 family protein</fullName>
    </recommendedName>
</protein>
<proteinExistence type="predicted"/>
<sequence length="182" mass="19201">MSFPQVSVIGNAKIKSSQLQNMAEAVGLIINDLCFHLVCGGLGGVMEASCKGHKSGTEPSQTIGILPSFKESTANKYTDIIIPSGLDIGRNQLVVSSGFAVVVLGGGAGTLSEIALASQINKPILLIKGSGGWADKLTDEYLDQRCNSKLYHISSLDELRITLQKLSLLESKSGSIDSGHNR</sequence>
<dbReference type="Gene3D" id="3.40.50.450">
    <property type="match status" value="1"/>
</dbReference>
<dbReference type="PATRIC" id="fig|1315283.4.peg.3276"/>
<dbReference type="GO" id="GO:0005829">
    <property type="term" value="C:cytosol"/>
    <property type="evidence" value="ECO:0007669"/>
    <property type="project" value="TreeGrafter"/>
</dbReference>
<gene>
    <name evidence="1" type="ORF">PTRA_b0161</name>
</gene>